<evidence type="ECO:0000313" key="5">
    <source>
        <dbReference type="Proteomes" id="UP000468928"/>
    </source>
</evidence>
<dbReference type="NCBIfam" id="TIGR01552">
    <property type="entry name" value="phd_fam"/>
    <property type="match status" value="1"/>
</dbReference>
<evidence type="ECO:0000313" key="3">
    <source>
        <dbReference type="EMBL" id="NEW46100.1"/>
    </source>
</evidence>
<comment type="function">
    <text evidence="2">Antitoxin component of a type II toxin-antitoxin (TA) system.</text>
</comment>
<dbReference type="Gene3D" id="3.40.1620.10">
    <property type="entry name" value="YefM-like domain"/>
    <property type="match status" value="1"/>
</dbReference>
<accession>A0A6P1DB74</accession>
<comment type="similarity">
    <text evidence="1 2">Belongs to the phD/YefM antitoxin family.</text>
</comment>
<reference evidence="5 6" key="1">
    <citation type="submission" date="2020-01" db="EMBL/GenBank/DDBJ databases">
        <title>Genetics and antimicrobial susceptibilities of Nocardia species isolated from the soil; a comparison with species isolated from humans.</title>
        <authorList>
            <person name="Carrasco G."/>
            <person name="Monzon S."/>
            <person name="Sansegundo M."/>
            <person name="Garcia E."/>
            <person name="Garrido N."/>
            <person name="Medina M.J."/>
            <person name="Villalon P."/>
            <person name="Ramirez-Arocha A.C."/>
            <person name="Jimenez P."/>
            <person name="Cuesta I."/>
            <person name="Valdezate S."/>
        </authorList>
    </citation>
    <scope>NUCLEOTIDE SEQUENCE [LARGE SCALE GENOMIC DNA]</scope>
    <source>
        <strain evidence="3 5">CNM20110639</strain>
        <strain evidence="4 6">CNM20110649</strain>
    </source>
</reference>
<dbReference type="SUPFAM" id="SSF143120">
    <property type="entry name" value="YefM-like"/>
    <property type="match status" value="1"/>
</dbReference>
<keyword evidence="6" id="KW-1185">Reference proteome</keyword>
<dbReference type="Pfam" id="PF02604">
    <property type="entry name" value="PhdYeFM_antitox"/>
    <property type="match status" value="1"/>
</dbReference>
<organism evidence="3 5">
    <name type="scientific">Nocardia cyriacigeorgica</name>
    <dbReference type="NCBI Taxonomy" id="135487"/>
    <lineage>
        <taxon>Bacteria</taxon>
        <taxon>Bacillati</taxon>
        <taxon>Actinomycetota</taxon>
        <taxon>Actinomycetes</taxon>
        <taxon>Mycobacteriales</taxon>
        <taxon>Nocardiaceae</taxon>
        <taxon>Nocardia</taxon>
    </lineage>
</organism>
<dbReference type="Proteomes" id="UP000468928">
    <property type="component" value="Unassembled WGS sequence"/>
</dbReference>
<protein>
    <recommendedName>
        <fullName evidence="2">Antitoxin</fullName>
    </recommendedName>
</protein>
<gene>
    <name evidence="3" type="ORF">GV789_16820</name>
    <name evidence="4" type="ORF">GV794_23655</name>
</gene>
<comment type="caution">
    <text evidence="3">The sequence shown here is derived from an EMBL/GenBank/DDBJ whole genome shotgun (WGS) entry which is preliminary data.</text>
</comment>
<name>A0A6P1DB74_9NOCA</name>
<dbReference type="EMBL" id="JAAGUZ010000042">
    <property type="protein sequence ID" value="NEW46100.1"/>
    <property type="molecule type" value="Genomic_DNA"/>
</dbReference>
<proteinExistence type="inferred from homology"/>
<dbReference type="AlphaFoldDB" id="A0A6P1DB74"/>
<evidence type="ECO:0000313" key="6">
    <source>
        <dbReference type="Proteomes" id="UP000470876"/>
    </source>
</evidence>
<dbReference type="EMBL" id="JAAGUX010000059">
    <property type="protein sequence ID" value="NEW58617.1"/>
    <property type="molecule type" value="Genomic_DNA"/>
</dbReference>
<evidence type="ECO:0000256" key="2">
    <source>
        <dbReference type="RuleBase" id="RU362080"/>
    </source>
</evidence>
<dbReference type="RefSeq" id="WP_163822581.1">
    <property type="nucleotide sequence ID" value="NZ_JAAGUX010000059.1"/>
</dbReference>
<evidence type="ECO:0000313" key="4">
    <source>
        <dbReference type="EMBL" id="NEW58617.1"/>
    </source>
</evidence>
<sequence>MSTHSLRDLRMQLGGIVRGVAATGEEAIITDSGSEVAVIISMADYERLHEHADLIDALRLRDMRVADYTSMSMSEMLDQLGVDPAELLAS</sequence>
<dbReference type="Proteomes" id="UP000470876">
    <property type="component" value="Unassembled WGS sequence"/>
</dbReference>
<dbReference type="InterPro" id="IPR036165">
    <property type="entry name" value="YefM-like_sf"/>
</dbReference>
<dbReference type="InterPro" id="IPR006442">
    <property type="entry name" value="Antitoxin_Phd/YefM"/>
</dbReference>
<evidence type="ECO:0000256" key="1">
    <source>
        <dbReference type="ARBA" id="ARBA00009981"/>
    </source>
</evidence>